<dbReference type="RefSeq" id="WP_345684120.1">
    <property type="nucleotide sequence ID" value="NZ_BAABRO010000005.1"/>
</dbReference>
<accession>A0ABP9VQ19</accession>
<reference evidence="9 10" key="1">
    <citation type="submission" date="2024-02" db="EMBL/GenBank/DDBJ databases">
        <title>Rhodopirellula caenicola NBRC 110016.</title>
        <authorList>
            <person name="Ichikawa N."/>
            <person name="Katano-Makiyama Y."/>
            <person name="Hidaka K."/>
        </authorList>
    </citation>
    <scope>NUCLEOTIDE SEQUENCE [LARGE SCALE GENOMIC DNA]</scope>
    <source>
        <strain evidence="9 10">NBRC 110016</strain>
    </source>
</reference>
<name>A0ABP9VQ19_9BACT</name>
<dbReference type="CDD" id="cd01011">
    <property type="entry name" value="nicotinamidase"/>
    <property type="match status" value="1"/>
</dbReference>
<evidence type="ECO:0000256" key="6">
    <source>
        <dbReference type="ARBA" id="ARBA00039017"/>
    </source>
</evidence>
<proteinExistence type="inferred from homology"/>
<comment type="caution">
    <text evidence="9">The sequence shown here is derived from an EMBL/GenBank/DDBJ whole genome shotgun (WGS) entry which is preliminary data.</text>
</comment>
<gene>
    <name evidence="9" type="primary">pncA</name>
    <name evidence="9" type="ORF">Rcae01_02697</name>
</gene>
<keyword evidence="2" id="KW-0662">Pyridine nucleotide biosynthesis</keyword>
<dbReference type="InterPro" id="IPR000868">
    <property type="entry name" value="Isochorismatase-like_dom"/>
</dbReference>
<evidence type="ECO:0000256" key="2">
    <source>
        <dbReference type="ARBA" id="ARBA00022642"/>
    </source>
</evidence>
<dbReference type="PANTHER" id="PTHR11080">
    <property type="entry name" value="PYRAZINAMIDASE/NICOTINAMIDASE"/>
    <property type="match status" value="1"/>
</dbReference>
<organism evidence="9 10">
    <name type="scientific">Novipirellula caenicola</name>
    <dbReference type="NCBI Taxonomy" id="1536901"/>
    <lineage>
        <taxon>Bacteria</taxon>
        <taxon>Pseudomonadati</taxon>
        <taxon>Planctomycetota</taxon>
        <taxon>Planctomycetia</taxon>
        <taxon>Pirellulales</taxon>
        <taxon>Pirellulaceae</taxon>
        <taxon>Novipirellula</taxon>
    </lineage>
</organism>
<protein>
    <recommendedName>
        <fullName evidence="6">nicotinamidase</fullName>
        <ecNumber evidence="6">3.5.1.19</ecNumber>
    </recommendedName>
    <alternativeName>
        <fullName evidence="7">Nicotinamide deamidase</fullName>
    </alternativeName>
</protein>
<evidence type="ECO:0000256" key="3">
    <source>
        <dbReference type="ARBA" id="ARBA00022723"/>
    </source>
</evidence>
<evidence type="ECO:0000256" key="4">
    <source>
        <dbReference type="ARBA" id="ARBA00022801"/>
    </source>
</evidence>
<dbReference type="InterPro" id="IPR052347">
    <property type="entry name" value="Isochorismatase_Nicotinamidase"/>
</dbReference>
<evidence type="ECO:0000256" key="1">
    <source>
        <dbReference type="ARBA" id="ARBA00006336"/>
    </source>
</evidence>
<keyword evidence="4" id="KW-0378">Hydrolase</keyword>
<dbReference type="SUPFAM" id="SSF52499">
    <property type="entry name" value="Isochorismatase-like hydrolases"/>
    <property type="match status" value="1"/>
</dbReference>
<comment type="similarity">
    <text evidence="1">Belongs to the isochorismatase family.</text>
</comment>
<evidence type="ECO:0000256" key="5">
    <source>
        <dbReference type="ARBA" id="ARBA00037900"/>
    </source>
</evidence>
<dbReference type="EC" id="3.5.1.19" evidence="6"/>
<dbReference type="PANTHER" id="PTHR11080:SF2">
    <property type="entry name" value="LD05707P"/>
    <property type="match status" value="1"/>
</dbReference>
<feature type="domain" description="Isochorismatase-like" evidence="8">
    <location>
        <begin position="7"/>
        <end position="205"/>
    </location>
</feature>
<sequence>MRSKREALILVDIQNDFLPGGALAVAKGDEVIPVANRCVPEFDNVIVTQDWHPPNHSSFVSNHPGRHVGDVVKVGDVDQVLWPDHCIQLSEGAAFADALEIRCDVAIFRKGTDAAMDSYSGFFDNGHKHATGLHDYLREHQIERLFVMGLATDYCVKFTALDAVMLNFETFLLIDGCRSVSQDPIQVDEAIDQMQAAGVQIIHSNEIFS</sequence>
<keyword evidence="3" id="KW-0479">Metal-binding</keyword>
<dbReference type="Proteomes" id="UP001416858">
    <property type="component" value="Unassembled WGS sequence"/>
</dbReference>
<dbReference type="Gene3D" id="3.40.50.850">
    <property type="entry name" value="Isochorismatase-like"/>
    <property type="match status" value="1"/>
</dbReference>
<evidence type="ECO:0000259" key="8">
    <source>
        <dbReference type="Pfam" id="PF00857"/>
    </source>
</evidence>
<dbReference type="InterPro" id="IPR036380">
    <property type="entry name" value="Isochorismatase-like_sf"/>
</dbReference>
<evidence type="ECO:0000313" key="10">
    <source>
        <dbReference type="Proteomes" id="UP001416858"/>
    </source>
</evidence>
<keyword evidence="10" id="KW-1185">Reference proteome</keyword>
<dbReference type="EMBL" id="BAABRO010000005">
    <property type="protein sequence ID" value="GAA5507242.1"/>
    <property type="molecule type" value="Genomic_DNA"/>
</dbReference>
<comment type="pathway">
    <text evidence="5">Cofactor biosynthesis; nicotinate biosynthesis; nicotinate from nicotinamide: step 1/1.</text>
</comment>
<evidence type="ECO:0000313" key="9">
    <source>
        <dbReference type="EMBL" id="GAA5507242.1"/>
    </source>
</evidence>
<dbReference type="NCBIfam" id="NF008623">
    <property type="entry name" value="PRK11609.1"/>
    <property type="match status" value="1"/>
</dbReference>
<dbReference type="Pfam" id="PF00857">
    <property type="entry name" value="Isochorismatase"/>
    <property type="match status" value="1"/>
</dbReference>
<evidence type="ECO:0000256" key="7">
    <source>
        <dbReference type="ARBA" id="ARBA00043224"/>
    </source>
</evidence>